<dbReference type="SUPFAM" id="SSF52113">
    <property type="entry name" value="BRCT domain"/>
    <property type="match status" value="1"/>
</dbReference>
<accession>A0AAN6GG71</accession>
<dbReference type="GO" id="GO:0046983">
    <property type="term" value="F:protein dimerization activity"/>
    <property type="evidence" value="ECO:0007669"/>
    <property type="project" value="InterPro"/>
</dbReference>
<feature type="region of interest" description="Disordered" evidence="1">
    <location>
        <begin position="371"/>
        <end position="530"/>
    </location>
</feature>
<dbReference type="InterPro" id="IPR036420">
    <property type="entry name" value="BRCT_dom_sf"/>
</dbReference>
<dbReference type="InterPro" id="IPR013783">
    <property type="entry name" value="Ig-like_fold"/>
</dbReference>
<dbReference type="PANTHER" id="PTHR47351">
    <property type="entry name" value="CHITIN BIOSYNTHESIS PROTEIN CHS5"/>
    <property type="match status" value="1"/>
</dbReference>
<dbReference type="Gene3D" id="3.40.50.10190">
    <property type="entry name" value="BRCT domain"/>
    <property type="match status" value="1"/>
</dbReference>
<dbReference type="Pfam" id="PF16893">
    <property type="entry name" value="fn3_2"/>
    <property type="match status" value="1"/>
</dbReference>
<dbReference type="PROSITE" id="PS50172">
    <property type="entry name" value="BRCT"/>
    <property type="match status" value="1"/>
</dbReference>
<evidence type="ECO:0000259" key="2">
    <source>
        <dbReference type="PROSITE" id="PS50172"/>
    </source>
</evidence>
<dbReference type="InterPro" id="IPR036116">
    <property type="entry name" value="FN3_sf"/>
</dbReference>
<evidence type="ECO:0000313" key="4">
    <source>
        <dbReference type="EMBL" id="KAK0538942.1"/>
    </source>
</evidence>
<dbReference type="InterPro" id="IPR031673">
    <property type="entry name" value="Chs5_N"/>
</dbReference>
<feature type="domain" description="BRCT" evidence="2">
    <location>
        <begin position="198"/>
        <end position="299"/>
    </location>
</feature>
<dbReference type="Proteomes" id="UP001176521">
    <property type="component" value="Unassembled WGS sequence"/>
</dbReference>
<dbReference type="GO" id="GO:0006893">
    <property type="term" value="P:Golgi to plasma membrane transport"/>
    <property type="evidence" value="ECO:0007669"/>
    <property type="project" value="TreeGrafter"/>
</dbReference>
<dbReference type="GO" id="GO:0000747">
    <property type="term" value="P:conjugation with cellular fusion"/>
    <property type="evidence" value="ECO:0007669"/>
    <property type="project" value="TreeGrafter"/>
</dbReference>
<name>A0AAN6GG71_9BASI</name>
<dbReference type="InterPro" id="IPR003961">
    <property type="entry name" value="FN3_dom"/>
</dbReference>
<feature type="compositionally biased region" description="Basic and acidic residues" evidence="1">
    <location>
        <begin position="498"/>
        <end position="518"/>
    </location>
</feature>
<gene>
    <name evidence="4" type="primary">CHS5</name>
    <name evidence="4" type="ORF">OC842_001139</name>
</gene>
<dbReference type="InterPro" id="IPR001357">
    <property type="entry name" value="BRCT_dom"/>
</dbReference>
<evidence type="ECO:0000256" key="1">
    <source>
        <dbReference type="SAM" id="MobiDB-lite"/>
    </source>
</evidence>
<dbReference type="GO" id="GO:0005802">
    <property type="term" value="C:trans-Golgi network"/>
    <property type="evidence" value="ECO:0007669"/>
    <property type="project" value="TreeGrafter"/>
</dbReference>
<dbReference type="GO" id="GO:0034044">
    <property type="term" value="C:exomer complex"/>
    <property type="evidence" value="ECO:0007669"/>
    <property type="project" value="TreeGrafter"/>
</dbReference>
<dbReference type="SUPFAM" id="SSF49265">
    <property type="entry name" value="Fibronectin type III"/>
    <property type="match status" value="1"/>
</dbReference>
<dbReference type="Gene3D" id="6.20.120.50">
    <property type="match status" value="1"/>
</dbReference>
<comment type="caution">
    <text evidence="4">The sequence shown here is derived from an EMBL/GenBank/DDBJ whole genome shotgun (WGS) entry which is preliminary data.</text>
</comment>
<sequence>MAAAVALSAVAPLGKAAPPASASEDGLKGDLYTFTIGKVDAGMAILIGERASLIEFPSILLPHGVTSGSVVNIRVHRNEAEEERQRSEFEQLQDEILNTFGRDSPKAPQLRLRNVTQTSVTLEWDRLYLATASLLSLDIYRNNQRLAPIPSPLHNTSTKLSGLDVSAEYTFHLVLRTTAGTFPSPLLRVKTHDIADTSGIAVCFGSLFGGGSAGSGDNELEDAAREALRRMGAREPTERIQIETTHFVCSDPRDRGAIGGGQGAMYTKAMQLNIPVVQPHWIFACYEQKRMVPISAYYLENDPPNATTLRETIHRILSKDSPPPPPAPKDVPSLPASARPPAAAAATSAAGAGVAAAAAAIPASQAIEATHVSDGDEAADDSTVEKAPEAALGAHQAEETISGVPIITGSDAAEEPPAAQPNVDLPRPIPSITVQAPASEADSEDRQLDHEYDGNADEDEQHQYASGGRGGAAIGLSLADDDSESQMEDISLGGDTPMEERNVTLSRQEEEAAGHDGETAPPAEEEIDLR</sequence>
<dbReference type="CDD" id="cd13945">
    <property type="entry name" value="Chs5_N"/>
    <property type="match status" value="1"/>
</dbReference>
<dbReference type="EMBL" id="JAPDMQ010000038">
    <property type="protein sequence ID" value="KAK0538942.1"/>
    <property type="molecule type" value="Genomic_DNA"/>
</dbReference>
<dbReference type="PANTHER" id="PTHR47351:SF1">
    <property type="entry name" value="CHITIN BIOSYNTHESIS PROTEIN CHS5"/>
    <property type="match status" value="1"/>
</dbReference>
<dbReference type="Pfam" id="PF16892">
    <property type="entry name" value="CHS5_N"/>
    <property type="match status" value="1"/>
</dbReference>
<feature type="domain" description="Fibronectin type-III" evidence="3">
    <location>
        <begin position="104"/>
        <end position="197"/>
    </location>
</feature>
<evidence type="ECO:0000313" key="5">
    <source>
        <dbReference type="Proteomes" id="UP001176521"/>
    </source>
</evidence>
<organism evidence="4 5">
    <name type="scientific">Tilletia horrida</name>
    <dbReference type="NCBI Taxonomy" id="155126"/>
    <lineage>
        <taxon>Eukaryota</taxon>
        <taxon>Fungi</taxon>
        <taxon>Dikarya</taxon>
        <taxon>Basidiomycota</taxon>
        <taxon>Ustilaginomycotina</taxon>
        <taxon>Exobasidiomycetes</taxon>
        <taxon>Tilletiales</taxon>
        <taxon>Tilletiaceae</taxon>
        <taxon>Tilletia</taxon>
    </lineage>
</organism>
<feature type="compositionally biased region" description="Low complexity" evidence="1">
    <location>
        <begin position="330"/>
        <end position="342"/>
    </location>
</feature>
<feature type="compositionally biased region" description="Basic and acidic residues" evidence="1">
    <location>
        <begin position="444"/>
        <end position="453"/>
    </location>
</feature>
<reference evidence="4" key="1">
    <citation type="journal article" date="2023" name="PhytoFront">
        <title>Draft Genome Resources of Seven Strains of Tilletia horrida, Causal Agent of Kernel Smut of Rice.</title>
        <authorList>
            <person name="Khanal S."/>
            <person name="Antony Babu S."/>
            <person name="Zhou X.G."/>
        </authorList>
    </citation>
    <scope>NUCLEOTIDE SEQUENCE</scope>
    <source>
        <strain evidence="4">TX3</strain>
    </source>
</reference>
<feature type="region of interest" description="Disordered" evidence="1">
    <location>
        <begin position="317"/>
        <end position="342"/>
    </location>
</feature>
<proteinExistence type="predicted"/>
<dbReference type="CDD" id="cd00063">
    <property type="entry name" value="FN3"/>
    <property type="match status" value="1"/>
</dbReference>
<dbReference type="InterPro" id="IPR052827">
    <property type="entry name" value="CHS_Export/Cell_Fusion_Reg"/>
</dbReference>
<dbReference type="Gene3D" id="2.60.40.10">
    <property type="entry name" value="Immunoglobulins"/>
    <property type="match status" value="1"/>
</dbReference>
<protein>
    <submittedName>
        <fullName evidence="4">Chitin synthase, class 5</fullName>
    </submittedName>
</protein>
<dbReference type="AlphaFoldDB" id="A0AAN6GG71"/>
<dbReference type="InterPro" id="IPR031669">
    <property type="entry name" value="Fn3_2"/>
</dbReference>
<dbReference type="PROSITE" id="PS50853">
    <property type="entry name" value="FN3"/>
    <property type="match status" value="1"/>
</dbReference>
<dbReference type="Pfam" id="PF00533">
    <property type="entry name" value="BRCT"/>
    <property type="match status" value="1"/>
</dbReference>
<keyword evidence="5" id="KW-1185">Reference proteome</keyword>
<evidence type="ECO:0000259" key="3">
    <source>
        <dbReference type="PROSITE" id="PS50853"/>
    </source>
</evidence>